<dbReference type="InterPro" id="IPR024311">
    <property type="entry name" value="Lipocalin-like"/>
</dbReference>
<feature type="chain" id="PRO_5029022610" description="Lipocalin-like domain-containing protein" evidence="1">
    <location>
        <begin position="25"/>
        <end position="166"/>
    </location>
</feature>
<feature type="domain" description="Lipocalin-like" evidence="2">
    <location>
        <begin position="44"/>
        <end position="146"/>
    </location>
</feature>
<evidence type="ECO:0000259" key="2">
    <source>
        <dbReference type="Pfam" id="PF13648"/>
    </source>
</evidence>
<gene>
    <name evidence="3" type="ORF">GBK04_20165</name>
</gene>
<accession>A0A7C9BGW4</accession>
<comment type="caution">
    <text evidence="3">The sequence shown here is derived from an EMBL/GenBank/DDBJ whole genome shotgun (WGS) entry which is preliminary data.</text>
</comment>
<keyword evidence="1" id="KW-0732">Signal</keyword>
<evidence type="ECO:0000313" key="3">
    <source>
        <dbReference type="EMBL" id="MPR35600.1"/>
    </source>
</evidence>
<dbReference type="PROSITE" id="PS51257">
    <property type="entry name" value="PROKAR_LIPOPROTEIN"/>
    <property type="match status" value="1"/>
</dbReference>
<name>A0A7C9BGW4_9BACT</name>
<proteinExistence type="predicted"/>
<sequence>MKNSLLSTRGSVHTTLLMALLVMAALVGCKKDSDPSPSGSDGVEGNWQITGIKVSPAQNGITDFVPLINALAGNDCFTRLTLIFKGDGTIDGKAPAGCESAEETASDQVGIEETTTWKVEGNKLILTTGTDRTEYDLSVNKSTMSLSQQEVDAGVTYTYTLELKRV</sequence>
<keyword evidence="4" id="KW-1185">Reference proteome</keyword>
<reference evidence="3 4" key="1">
    <citation type="submission" date="2019-10" db="EMBL/GenBank/DDBJ databases">
        <title>Draft Genome Sequence of Cytophagaceae sp. SJW1-29.</title>
        <authorList>
            <person name="Choi A."/>
        </authorList>
    </citation>
    <scope>NUCLEOTIDE SEQUENCE [LARGE SCALE GENOMIC DNA]</scope>
    <source>
        <strain evidence="3 4">SJW1-29</strain>
    </source>
</reference>
<organism evidence="3 4">
    <name type="scientific">Salmonirosea aquatica</name>
    <dbReference type="NCBI Taxonomy" id="2654236"/>
    <lineage>
        <taxon>Bacteria</taxon>
        <taxon>Pseudomonadati</taxon>
        <taxon>Bacteroidota</taxon>
        <taxon>Cytophagia</taxon>
        <taxon>Cytophagales</taxon>
        <taxon>Spirosomataceae</taxon>
        <taxon>Salmonirosea</taxon>
    </lineage>
</organism>
<dbReference type="Proteomes" id="UP000479293">
    <property type="component" value="Unassembled WGS sequence"/>
</dbReference>
<evidence type="ECO:0000256" key="1">
    <source>
        <dbReference type="SAM" id="SignalP"/>
    </source>
</evidence>
<evidence type="ECO:0000313" key="4">
    <source>
        <dbReference type="Proteomes" id="UP000479293"/>
    </source>
</evidence>
<dbReference type="Pfam" id="PF13648">
    <property type="entry name" value="Lipocalin_4"/>
    <property type="match status" value="1"/>
</dbReference>
<dbReference type="EMBL" id="WHLY01000002">
    <property type="protein sequence ID" value="MPR35600.1"/>
    <property type="molecule type" value="Genomic_DNA"/>
</dbReference>
<dbReference type="RefSeq" id="WP_152762796.1">
    <property type="nucleotide sequence ID" value="NZ_WHLY01000002.1"/>
</dbReference>
<feature type="signal peptide" evidence="1">
    <location>
        <begin position="1"/>
        <end position="24"/>
    </location>
</feature>
<protein>
    <recommendedName>
        <fullName evidence="2">Lipocalin-like domain-containing protein</fullName>
    </recommendedName>
</protein>
<dbReference type="AlphaFoldDB" id="A0A7C9BGW4"/>